<dbReference type="Proteomes" id="UP000683000">
    <property type="component" value="Unassembled WGS sequence"/>
</dbReference>
<reference evidence="2" key="1">
    <citation type="submission" date="2021-03" db="EMBL/GenBank/DDBJ databases">
        <title>Evolutionary innovations through gain and loss of genes in the ectomycorrhizal Boletales.</title>
        <authorList>
            <person name="Wu G."/>
            <person name="Miyauchi S."/>
            <person name="Morin E."/>
            <person name="Yang Z.-L."/>
            <person name="Xu J."/>
            <person name="Martin F.M."/>
        </authorList>
    </citation>
    <scope>NUCLEOTIDE SEQUENCE</scope>
    <source>
        <strain evidence="2">BR01</strain>
    </source>
</reference>
<dbReference type="EMBL" id="JAGFBS010000006">
    <property type="protein sequence ID" value="KAG6378734.1"/>
    <property type="molecule type" value="Genomic_DNA"/>
</dbReference>
<evidence type="ECO:0000313" key="2">
    <source>
        <dbReference type="EMBL" id="KAG6378734.1"/>
    </source>
</evidence>
<dbReference type="AlphaFoldDB" id="A0A8I2YVB8"/>
<protein>
    <submittedName>
        <fullName evidence="2">Uncharacterized protein</fullName>
    </submittedName>
</protein>
<feature type="region of interest" description="Disordered" evidence="1">
    <location>
        <begin position="97"/>
        <end position="130"/>
    </location>
</feature>
<dbReference type="OrthoDB" id="2985494at2759"/>
<organism evidence="2 3">
    <name type="scientific">Boletus reticuloceps</name>
    <dbReference type="NCBI Taxonomy" id="495285"/>
    <lineage>
        <taxon>Eukaryota</taxon>
        <taxon>Fungi</taxon>
        <taxon>Dikarya</taxon>
        <taxon>Basidiomycota</taxon>
        <taxon>Agaricomycotina</taxon>
        <taxon>Agaricomycetes</taxon>
        <taxon>Agaricomycetidae</taxon>
        <taxon>Boletales</taxon>
        <taxon>Boletineae</taxon>
        <taxon>Boletaceae</taxon>
        <taxon>Boletoideae</taxon>
        <taxon>Boletus</taxon>
    </lineage>
</organism>
<name>A0A8I2YVB8_9AGAM</name>
<keyword evidence="3" id="KW-1185">Reference proteome</keyword>
<accession>A0A8I2YVB8</accession>
<proteinExistence type="predicted"/>
<evidence type="ECO:0000256" key="1">
    <source>
        <dbReference type="SAM" id="MobiDB-lite"/>
    </source>
</evidence>
<comment type="caution">
    <text evidence="2">The sequence shown here is derived from an EMBL/GenBank/DDBJ whole genome shotgun (WGS) entry which is preliminary data.</text>
</comment>
<evidence type="ECO:0000313" key="3">
    <source>
        <dbReference type="Proteomes" id="UP000683000"/>
    </source>
</evidence>
<gene>
    <name evidence="2" type="ORF">JVT61DRAFT_13007</name>
</gene>
<sequence>MTAEPSSPQTRMRTGLEELAQISTRLARIGEEFSDVVTESTNEAAVWKARVAQLETRPAMEDHQLGRSSRQSHAERKLKLVRRAMVALLEELGPDDGTVSHVHSPRPGYVPAGEGSTSTPGRSSRPFETPRIVSNMDEGWRMSTTRTPRSAEVVCPVPWAVLGNSLSLDDNTLCSLESLAQMDDLCFRVQIIRDMAFIYEPVAMDGPSTSVLFDWGSFTDNQDTATYIQIANSGSNIFHTFTLPSKKDKTGQTLWYYIGAHVWTLIPPMPIWQSTSDKGRKIFINRLRKRCNGKYSESDLSRMIEDGQLEPFCVEVSSKPCIAMSKAFAADCLHYGNSRSVNRQN</sequence>